<keyword evidence="5" id="KW-0256">Endoplasmic reticulum</keyword>
<sequence>MSIFTNSRRRPVLALYVLAAAIIVTTPVWYWHLSNKDSLPWRSRLPDASTRAPAWVPSPEPVRFPSDYDRSSDQEMCNRMFGPGYFEHIQNHQHPYCKFSSSSSYLHCFSAPRLPPPWASMWSHERGDPICIAKGVSFDPGSEKHFKAHCNARDFAAEFASLSPPTGEDEIKPKRELEPTDPSTDIKDVPNLADLDVYWGGSGVGGEFQANWDFATAVPGCDKNTNSDGVGGWLYVVRREDTPNFWHKLMGLWQAMITLDAMQVARNPATGKPWMTKQDVESMRIVYDDNLGADPLDDWWKMLNGQEPAKISTLPASCYDNVLIPLAGSSSPFWAALAENVYHEPCQEQFLINAFRTRVFRHLNISPRDAVPNVDPVITLVNRTHNRKLYDADNLMAKVRAKYPNSKVNVVDFAKLDLRQQVELAVNTDVFIGHHGAGMMHLFFLPPDAAVVEITSKSVRKFRSITRMRGIAHFEADCLEAPDYEHAVHGTPLPDGWQAGADDEHWQSREYAYLIEEDFLGWVDAAVRNQRNKRYR</sequence>
<evidence type="ECO:0000256" key="11">
    <source>
        <dbReference type="SAM" id="MobiDB-lite"/>
    </source>
</evidence>
<dbReference type="GO" id="GO:0097363">
    <property type="term" value="F:protein O-acetylglucosaminyltransferase activity"/>
    <property type="evidence" value="ECO:0007669"/>
    <property type="project" value="UniProtKB-EC"/>
</dbReference>
<feature type="transmembrane region" description="Helical" evidence="12">
    <location>
        <begin position="12"/>
        <end position="32"/>
    </location>
</feature>
<dbReference type="STRING" id="644358.A0A0C4DU64"/>
<dbReference type="VEuPathDB" id="FungiDB:MAPG_03499"/>
<evidence type="ECO:0000313" key="15">
    <source>
        <dbReference type="EnsemblFungi" id="MAPG_03499T0"/>
    </source>
</evidence>
<evidence type="ECO:0000256" key="2">
    <source>
        <dbReference type="ARBA" id="ARBA00022676"/>
    </source>
</evidence>
<evidence type="ECO:0000256" key="1">
    <source>
        <dbReference type="ARBA" id="ARBA00011970"/>
    </source>
</evidence>
<evidence type="ECO:0000256" key="12">
    <source>
        <dbReference type="SAM" id="Phobius"/>
    </source>
</evidence>
<reference evidence="15" key="5">
    <citation type="submission" date="2015-06" db="UniProtKB">
        <authorList>
            <consortium name="EnsemblFungi"/>
        </authorList>
    </citation>
    <scope>IDENTIFICATION</scope>
    <source>
        <strain evidence="15">ATCC 64411</strain>
    </source>
</reference>
<feature type="region of interest" description="Disordered" evidence="11">
    <location>
        <begin position="162"/>
        <end position="186"/>
    </location>
</feature>
<evidence type="ECO:0000259" key="13">
    <source>
        <dbReference type="Pfam" id="PF04577"/>
    </source>
</evidence>
<evidence type="ECO:0000256" key="3">
    <source>
        <dbReference type="ARBA" id="ARBA00022679"/>
    </source>
</evidence>
<name>A0A0C4DU64_MAGP6</name>
<dbReference type="PANTHER" id="PTHR20961">
    <property type="entry name" value="GLYCOSYLTRANSFERASE"/>
    <property type="match status" value="1"/>
</dbReference>
<dbReference type="InterPro" id="IPR049625">
    <property type="entry name" value="Glyco_transf_61_cat"/>
</dbReference>
<keyword evidence="6" id="KW-0325">Glycoprotein</keyword>
<evidence type="ECO:0000256" key="10">
    <source>
        <dbReference type="ARBA" id="ARBA00049432"/>
    </source>
</evidence>
<dbReference type="Proteomes" id="UP000011715">
    <property type="component" value="Unassembled WGS sequence"/>
</dbReference>
<dbReference type="EMBL" id="GL876967">
    <property type="protein sequence ID" value="KLU84457.1"/>
    <property type="molecule type" value="Genomic_DNA"/>
</dbReference>
<dbReference type="AlphaFoldDB" id="A0A0C4DU64"/>
<dbReference type="OrthoDB" id="529273at2759"/>
<evidence type="ECO:0000256" key="9">
    <source>
        <dbReference type="ARBA" id="ARBA00048317"/>
    </source>
</evidence>
<organism evidence="15 16">
    <name type="scientific">Magnaporthiopsis poae (strain ATCC 64411 / 73-15)</name>
    <name type="common">Kentucky bluegrass fungus</name>
    <name type="synonym">Magnaporthe poae</name>
    <dbReference type="NCBI Taxonomy" id="644358"/>
    <lineage>
        <taxon>Eukaryota</taxon>
        <taxon>Fungi</taxon>
        <taxon>Dikarya</taxon>
        <taxon>Ascomycota</taxon>
        <taxon>Pezizomycotina</taxon>
        <taxon>Sordariomycetes</taxon>
        <taxon>Sordariomycetidae</taxon>
        <taxon>Magnaporthales</taxon>
        <taxon>Magnaporthaceae</taxon>
        <taxon>Magnaporthiopsis</taxon>
    </lineage>
</organism>
<evidence type="ECO:0000256" key="4">
    <source>
        <dbReference type="ARBA" id="ARBA00022729"/>
    </source>
</evidence>
<keyword evidence="3" id="KW-0808">Transferase</keyword>
<evidence type="ECO:0000313" key="14">
    <source>
        <dbReference type="EMBL" id="KLU84457.1"/>
    </source>
</evidence>
<dbReference type="EnsemblFungi" id="MAPG_03499T0">
    <property type="protein sequence ID" value="MAPG_03499T0"/>
    <property type="gene ID" value="MAPG_03499"/>
</dbReference>
<keyword evidence="4" id="KW-0732">Signal</keyword>
<dbReference type="OMA" id="MGLWQAM"/>
<evidence type="ECO:0000256" key="8">
    <source>
        <dbReference type="ARBA" id="ARBA00042574"/>
    </source>
</evidence>
<dbReference type="EMBL" id="ADBL01000838">
    <property type="status" value="NOT_ANNOTATED_CDS"/>
    <property type="molecule type" value="Genomic_DNA"/>
</dbReference>
<keyword evidence="2" id="KW-0328">Glycosyltransferase</keyword>
<reference evidence="15" key="4">
    <citation type="journal article" date="2015" name="G3 (Bethesda)">
        <title>Genome sequences of three phytopathogenic species of the Magnaporthaceae family of fungi.</title>
        <authorList>
            <person name="Okagaki L.H."/>
            <person name="Nunes C.C."/>
            <person name="Sailsbery J."/>
            <person name="Clay B."/>
            <person name="Brown D."/>
            <person name="John T."/>
            <person name="Oh Y."/>
            <person name="Young N."/>
            <person name="Fitzgerald M."/>
            <person name="Haas B.J."/>
            <person name="Zeng Q."/>
            <person name="Young S."/>
            <person name="Adiconis X."/>
            <person name="Fan L."/>
            <person name="Levin J.Z."/>
            <person name="Mitchell T.K."/>
            <person name="Okubara P.A."/>
            <person name="Farman M.L."/>
            <person name="Kohn L.M."/>
            <person name="Birren B."/>
            <person name="Ma L.-J."/>
            <person name="Dean R.A."/>
        </authorList>
    </citation>
    <scope>NUCLEOTIDE SEQUENCE</scope>
    <source>
        <strain evidence="15">ATCC 64411 / 73-15</strain>
    </source>
</reference>
<comment type="catalytic activity">
    <reaction evidence="9">
        <text>L-seryl-[protein] + UDP-N-acetyl-alpha-D-glucosamine = 3-O-(N-acetyl-beta-D-glucosaminyl)-L-seryl-[protein] + UDP + H(+)</text>
        <dbReference type="Rhea" id="RHEA:48904"/>
        <dbReference type="Rhea" id="RHEA-COMP:9863"/>
        <dbReference type="Rhea" id="RHEA-COMP:12251"/>
        <dbReference type="ChEBI" id="CHEBI:15378"/>
        <dbReference type="ChEBI" id="CHEBI:29999"/>
        <dbReference type="ChEBI" id="CHEBI:57705"/>
        <dbReference type="ChEBI" id="CHEBI:58223"/>
        <dbReference type="ChEBI" id="CHEBI:90838"/>
        <dbReference type="EC" id="2.4.1.255"/>
    </reaction>
</comment>
<evidence type="ECO:0000313" key="16">
    <source>
        <dbReference type="Proteomes" id="UP000011715"/>
    </source>
</evidence>
<comment type="catalytic activity">
    <reaction evidence="10">
        <text>L-threonyl-[protein] + UDP-N-acetyl-alpha-D-glucosamine = 3-O-(N-acetyl-beta-D-glucosaminyl)-L-threonyl-[protein] + UDP + H(+)</text>
        <dbReference type="Rhea" id="RHEA:48908"/>
        <dbReference type="Rhea" id="RHEA-COMP:11060"/>
        <dbReference type="Rhea" id="RHEA-COMP:12252"/>
        <dbReference type="ChEBI" id="CHEBI:15378"/>
        <dbReference type="ChEBI" id="CHEBI:30013"/>
        <dbReference type="ChEBI" id="CHEBI:57705"/>
        <dbReference type="ChEBI" id="CHEBI:58223"/>
        <dbReference type="ChEBI" id="CHEBI:90840"/>
        <dbReference type="EC" id="2.4.1.255"/>
    </reaction>
</comment>
<evidence type="ECO:0000256" key="7">
    <source>
        <dbReference type="ARBA" id="ARBA00040944"/>
    </source>
</evidence>
<dbReference type="InterPro" id="IPR007657">
    <property type="entry name" value="Glycosyltransferase_61"/>
</dbReference>
<accession>A0A0C4DU64</accession>
<keyword evidence="12" id="KW-0472">Membrane</keyword>
<reference evidence="16" key="1">
    <citation type="submission" date="2010-05" db="EMBL/GenBank/DDBJ databases">
        <title>The genome sequence of Magnaporthe poae strain ATCC 64411.</title>
        <authorList>
            <person name="Ma L.-J."/>
            <person name="Dead R."/>
            <person name="Young S."/>
            <person name="Zeng Q."/>
            <person name="Koehrsen M."/>
            <person name="Alvarado L."/>
            <person name="Berlin A."/>
            <person name="Chapman S.B."/>
            <person name="Chen Z."/>
            <person name="Freedman E."/>
            <person name="Gellesch M."/>
            <person name="Goldberg J."/>
            <person name="Griggs A."/>
            <person name="Gujja S."/>
            <person name="Heilman E.R."/>
            <person name="Heiman D."/>
            <person name="Hepburn T."/>
            <person name="Howarth C."/>
            <person name="Jen D."/>
            <person name="Larson L."/>
            <person name="Mehta T."/>
            <person name="Neiman D."/>
            <person name="Pearson M."/>
            <person name="Roberts A."/>
            <person name="Saif S."/>
            <person name="Shea T."/>
            <person name="Shenoy N."/>
            <person name="Sisk P."/>
            <person name="Stolte C."/>
            <person name="Sykes S."/>
            <person name="Walk T."/>
            <person name="White J."/>
            <person name="Yandava C."/>
            <person name="Haas B."/>
            <person name="Nusbaum C."/>
            <person name="Birren B."/>
        </authorList>
    </citation>
    <scope>NUCLEOTIDE SEQUENCE [LARGE SCALE GENOMIC DNA]</scope>
    <source>
        <strain evidence="16">ATCC 64411 / 73-15</strain>
    </source>
</reference>
<dbReference type="eggNOG" id="KOG4698">
    <property type="taxonomic scope" value="Eukaryota"/>
</dbReference>
<gene>
    <name evidence="14" type="ORF">MAPG_03499</name>
</gene>
<reference evidence="14" key="2">
    <citation type="submission" date="2010-05" db="EMBL/GenBank/DDBJ databases">
        <title>The Genome Sequence of Magnaporthe poae strain ATCC 64411.</title>
        <authorList>
            <consortium name="The Broad Institute Genome Sequencing Platform"/>
            <consortium name="Broad Institute Genome Sequencing Center for Infectious Disease"/>
            <person name="Ma L.-J."/>
            <person name="Dead R."/>
            <person name="Young S."/>
            <person name="Zeng Q."/>
            <person name="Koehrsen M."/>
            <person name="Alvarado L."/>
            <person name="Berlin A."/>
            <person name="Chapman S.B."/>
            <person name="Chen Z."/>
            <person name="Freedman E."/>
            <person name="Gellesch M."/>
            <person name="Goldberg J."/>
            <person name="Griggs A."/>
            <person name="Gujja S."/>
            <person name="Heilman E.R."/>
            <person name="Heiman D."/>
            <person name="Hepburn T."/>
            <person name="Howarth C."/>
            <person name="Jen D."/>
            <person name="Larson L."/>
            <person name="Mehta T."/>
            <person name="Neiman D."/>
            <person name="Pearson M."/>
            <person name="Roberts A."/>
            <person name="Saif S."/>
            <person name="Shea T."/>
            <person name="Shenoy N."/>
            <person name="Sisk P."/>
            <person name="Stolte C."/>
            <person name="Sykes S."/>
            <person name="Walk T."/>
            <person name="White J."/>
            <person name="Yandava C."/>
            <person name="Haas B."/>
            <person name="Nusbaum C."/>
            <person name="Birren B."/>
        </authorList>
    </citation>
    <scope>NUCLEOTIDE SEQUENCE</scope>
    <source>
        <strain evidence="14">ATCC 64411</strain>
    </source>
</reference>
<evidence type="ECO:0000256" key="5">
    <source>
        <dbReference type="ARBA" id="ARBA00022824"/>
    </source>
</evidence>
<dbReference type="Pfam" id="PF04577">
    <property type="entry name" value="Glyco_transf_61"/>
    <property type="match status" value="1"/>
</dbReference>
<evidence type="ECO:0000256" key="6">
    <source>
        <dbReference type="ARBA" id="ARBA00023180"/>
    </source>
</evidence>
<feature type="compositionally biased region" description="Basic and acidic residues" evidence="11">
    <location>
        <begin position="169"/>
        <end position="186"/>
    </location>
</feature>
<protein>
    <recommendedName>
        <fullName evidence="7">EGF domain-specific O-linked N-acetylglucosamine transferase</fullName>
        <ecNumber evidence="1">2.4.1.255</ecNumber>
    </recommendedName>
    <alternativeName>
        <fullName evidence="8">Extracellular O-linked N-acetylglucosamine transferase</fullName>
    </alternativeName>
</protein>
<dbReference type="EC" id="2.4.1.255" evidence="1"/>
<keyword evidence="12" id="KW-0812">Transmembrane</keyword>
<keyword evidence="16" id="KW-1185">Reference proteome</keyword>
<reference evidence="14" key="3">
    <citation type="submission" date="2011-03" db="EMBL/GenBank/DDBJ databases">
        <title>Annotation of Magnaporthe poae ATCC 64411.</title>
        <authorList>
            <person name="Ma L.-J."/>
            <person name="Dead R."/>
            <person name="Young S.K."/>
            <person name="Zeng Q."/>
            <person name="Gargeya S."/>
            <person name="Fitzgerald M."/>
            <person name="Haas B."/>
            <person name="Abouelleil A."/>
            <person name="Alvarado L."/>
            <person name="Arachchi H.M."/>
            <person name="Berlin A."/>
            <person name="Brown A."/>
            <person name="Chapman S.B."/>
            <person name="Chen Z."/>
            <person name="Dunbar C."/>
            <person name="Freedman E."/>
            <person name="Gearin G."/>
            <person name="Gellesch M."/>
            <person name="Goldberg J."/>
            <person name="Griggs A."/>
            <person name="Gujja S."/>
            <person name="Heiman D."/>
            <person name="Howarth C."/>
            <person name="Larson L."/>
            <person name="Lui A."/>
            <person name="MacDonald P.J.P."/>
            <person name="Mehta T."/>
            <person name="Montmayeur A."/>
            <person name="Murphy C."/>
            <person name="Neiman D."/>
            <person name="Pearson M."/>
            <person name="Priest M."/>
            <person name="Roberts A."/>
            <person name="Saif S."/>
            <person name="Shea T."/>
            <person name="Shenoy N."/>
            <person name="Sisk P."/>
            <person name="Stolte C."/>
            <person name="Sykes S."/>
            <person name="Yandava C."/>
            <person name="Wortman J."/>
            <person name="Nusbaum C."/>
            <person name="Birren B."/>
        </authorList>
    </citation>
    <scope>NUCLEOTIDE SEQUENCE</scope>
    <source>
        <strain evidence="14">ATCC 64411</strain>
    </source>
</reference>
<feature type="domain" description="Glycosyltransferase 61 catalytic" evidence="13">
    <location>
        <begin position="349"/>
        <end position="452"/>
    </location>
</feature>
<proteinExistence type="predicted"/>
<dbReference type="PANTHER" id="PTHR20961:SF148">
    <property type="entry name" value="EGF DOMAIN-SPECIFIC O-LINKED N-ACETYLGLUCOSAMINE TRANSFERASE"/>
    <property type="match status" value="1"/>
</dbReference>
<keyword evidence="12" id="KW-1133">Transmembrane helix</keyword>